<evidence type="ECO:0000313" key="1">
    <source>
        <dbReference type="EMBL" id="ALS22187.1"/>
    </source>
</evidence>
<proteinExistence type="predicted"/>
<dbReference type="SUPFAM" id="SSF109604">
    <property type="entry name" value="HD-domain/PDEase-like"/>
    <property type="match status" value="1"/>
</dbReference>
<sequence length="193" mass="22665">MKIENRVGDWIETYTGKKLYPLDPRTEEICIKDIAHALSLMTRFNGHGRYFYSVAQHSLNVMFAAESDGHSKDIQLKCLLHDASEAYIADIVSPAKRFMPEYKKIEEQLQNTIWKTFGIEVTEEDEEIIKFYDLAMLGLEAKTMMYCKNWDITNTYLIELNEKQPLEIINLKQEDMEVIESRFLSAFNYLMLR</sequence>
<keyword evidence="2" id="KW-1185">Reference proteome</keyword>
<reference evidence="1 2" key="2">
    <citation type="journal article" date="2016" name="Genome Announc.">
        <title>Complete Genome Sequences of Two Interactive Moderate Thermophiles, Paenibacillus napthalenovorans 32O-Y and Paenibacillus sp. 32O-W.</title>
        <authorList>
            <person name="Butler R.R.III."/>
            <person name="Wang J."/>
            <person name="Stark B.C."/>
            <person name="Pombert J.F."/>
        </authorList>
    </citation>
    <scope>NUCLEOTIDE SEQUENCE [LARGE SCALE GENOMIC DNA]</scope>
    <source>
        <strain evidence="1 2">32O-Y</strain>
    </source>
</reference>
<protein>
    <recommendedName>
        <fullName evidence="3">Phosphohydrolase</fullName>
    </recommendedName>
</protein>
<dbReference type="PATRIC" id="fig|162209.4.peg.1923"/>
<dbReference type="KEGG" id="pnp:IJ22_18130"/>
<evidence type="ECO:0000313" key="2">
    <source>
        <dbReference type="Proteomes" id="UP000061660"/>
    </source>
</evidence>
<dbReference type="STRING" id="162209.IJ22_18130"/>
<reference evidence="2" key="1">
    <citation type="submission" date="2015-12" db="EMBL/GenBank/DDBJ databases">
        <title>Complete genome sequences of two moderately thermophilic Paenibacillus species.</title>
        <authorList>
            <person name="Butler R.III."/>
            <person name="Wang J."/>
            <person name="Stark B.C."/>
            <person name="Pombert J.-F."/>
        </authorList>
    </citation>
    <scope>NUCLEOTIDE SEQUENCE [LARGE SCALE GENOMIC DNA]</scope>
    <source>
        <strain evidence="2">32O-Y</strain>
    </source>
</reference>
<dbReference type="Gene3D" id="1.10.3210.10">
    <property type="entry name" value="Hypothetical protein af1432"/>
    <property type="match status" value="1"/>
</dbReference>
<name>A0A0U2IM79_9BACL</name>
<dbReference type="EMBL" id="CP013652">
    <property type="protein sequence ID" value="ALS22187.1"/>
    <property type="molecule type" value="Genomic_DNA"/>
</dbReference>
<organism evidence="1 2">
    <name type="scientific">Paenibacillus naphthalenovorans</name>
    <dbReference type="NCBI Taxonomy" id="162209"/>
    <lineage>
        <taxon>Bacteria</taxon>
        <taxon>Bacillati</taxon>
        <taxon>Bacillota</taxon>
        <taxon>Bacilli</taxon>
        <taxon>Bacillales</taxon>
        <taxon>Paenibacillaceae</taxon>
        <taxon>Paenibacillus</taxon>
    </lineage>
</organism>
<evidence type="ECO:0008006" key="3">
    <source>
        <dbReference type="Google" id="ProtNLM"/>
    </source>
</evidence>
<accession>A0A0U2IM79</accession>
<dbReference type="OrthoDB" id="1099791at2"/>
<gene>
    <name evidence="1" type="ORF">IJ22_18130</name>
</gene>
<dbReference type="RefSeq" id="WP_062408504.1">
    <property type="nucleotide sequence ID" value="NZ_CP013652.1"/>
</dbReference>
<dbReference type="Proteomes" id="UP000061660">
    <property type="component" value="Chromosome"/>
</dbReference>
<dbReference type="AlphaFoldDB" id="A0A0U2IM79"/>